<dbReference type="PANTHER" id="PTHR11076">
    <property type="entry name" value="DNA REPAIR POLYMERASE UMUC / TRANSFERASE FAMILY MEMBER"/>
    <property type="match status" value="1"/>
</dbReference>
<dbReference type="InterPro" id="IPR043128">
    <property type="entry name" value="Rev_trsase/Diguanyl_cyclase"/>
</dbReference>
<dbReference type="Pfam" id="PF11799">
    <property type="entry name" value="IMS_C"/>
    <property type="match status" value="1"/>
</dbReference>
<dbReference type="Gene3D" id="3.30.1490.100">
    <property type="entry name" value="DNA polymerase, Y-family, little finger domain"/>
    <property type="match status" value="1"/>
</dbReference>
<evidence type="ECO:0000256" key="2">
    <source>
        <dbReference type="ARBA" id="ARBA00022763"/>
    </source>
</evidence>
<dbReference type="AlphaFoldDB" id="A0A9D1IK15"/>
<keyword evidence="3" id="KW-0741">SOS mutagenesis</keyword>
<keyword evidence="5" id="KW-0742">SOS response</keyword>
<proteinExistence type="inferred from homology"/>
<dbReference type="InterPro" id="IPR001126">
    <property type="entry name" value="UmuC"/>
</dbReference>
<dbReference type="Gene3D" id="3.30.70.270">
    <property type="match status" value="1"/>
</dbReference>
<dbReference type="InterPro" id="IPR017961">
    <property type="entry name" value="DNA_pol_Y-fam_little_finger"/>
</dbReference>
<keyword evidence="2" id="KW-0227">DNA damage</keyword>
<keyword evidence="4" id="KW-0234">DNA repair</keyword>
<dbReference type="Pfam" id="PF13438">
    <property type="entry name" value="DUF4113"/>
    <property type="match status" value="1"/>
</dbReference>
<dbReference type="PANTHER" id="PTHR11076:SF34">
    <property type="entry name" value="PROTEIN UMUC"/>
    <property type="match status" value="1"/>
</dbReference>
<sequence length="420" mass="46874">MYALIDGNSFYASCERVFRPDLQHHPVVVLSNNDGCIVTLTREAKALGLKRGTPLFQVQDIVRRHKVAVFSSNYELYGDMSARMMKTIASFAPAIEVYSIDECFADLSGLSDLTALGFKIRERIWRWIGIPACVGIAPTKTLAKYCNHLAKKIPALNGVLNWNDLTPERRRKALACQNVDEVWGVGGRLSSRMLRLGIRTPLDLSEASEALLKQCFPSNVIDTARELRGIKAIEFEPTAPIRQRLVRSRSFAGDVYDKNDLLSAITMHAQEAARVLREERLVAAKVGVFISSNRFKSDVPAYAAMDVIELGRYVNDTPTILAGAEKLLHRLFRKGVAYKKAGVVLSGIQSVNETNGDLLGFETERADKLSEVVDLINNKFGKDTISFSAVKRNSDHWKMRRDMKSPSYTTRFSDVLAVKA</sequence>
<dbReference type="Gene3D" id="3.40.1170.60">
    <property type="match status" value="1"/>
</dbReference>
<dbReference type="GO" id="GO:0003684">
    <property type="term" value="F:damaged DNA binding"/>
    <property type="evidence" value="ECO:0007669"/>
    <property type="project" value="InterPro"/>
</dbReference>
<dbReference type="InterPro" id="IPR025188">
    <property type="entry name" value="DUF4113"/>
</dbReference>
<comment type="similarity">
    <text evidence="1">Belongs to the DNA polymerase type-Y family.</text>
</comment>
<evidence type="ECO:0000256" key="1">
    <source>
        <dbReference type="ARBA" id="ARBA00010945"/>
    </source>
</evidence>
<dbReference type="PROSITE" id="PS50173">
    <property type="entry name" value="UMUC"/>
    <property type="match status" value="1"/>
</dbReference>
<dbReference type="InterPro" id="IPR043502">
    <property type="entry name" value="DNA/RNA_pol_sf"/>
</dbReference>
<evidence type="ECO:0000313" key="8">
    <source>
        <dbReference type="Proteomes" id="UP000824083"/>
    </source>
</evidence>
<dbReference type="InterPro" id="IPR050116">
    <property type="entry name" value="DNA_polymerase-Y"/>
</dbReference>
<accession>A0A9D1IK15</accession>
<evidence type="ECO:0000313" key="7">
    <source>
        <dbReference type="EMBL" id="HIU37507.1"/>
    </source>
</evidence>
<dbReference type="Proteomes" id="UP000824083">
    <property type="component" value="Unassembled WGS sequence"/>
</dbReference>
<name>A0A9D1IK15_9BURK</name>
<dbReference type="Pfam" id="PF00817">
    <property type="entry name" value="IMS"/>
    <property type="match status" value="1"/>
</dbReference>
<reference evidence="7" key="1">
    <citation type="submission" date="2020-10" db="EMBL/GenBank/DDBJ databases">
        <authorList>
            <person name="Gilroy R."/>
        </authorList>
    </citation>
    <scope>NUCLEOTIDE SEQUENCE</scope>
    <source>
        <strain evidence="7">7463</strain>
    </source>
</reference>
<dbReference type="InterPro" id="IPR036775">
    <property type="entry name" value="DNA_pol_Y-fam_lit_finger_sf"/>
</dbReference>
<protein>
    <submittedName>
        <fullName evidence="7">Y-family DNA polymerase</fullName>
    </submittedName>
</protein>
<evidence type="ECO:0000256" key="3">
    <source>
        <dbReference type="ARBA" id="ARBA00023199"/>
    </source>
</evidence>
<dbReference type="Gene3D" id="1.10.150.20">
    <property type="entry name" value="5' to 3' exonuclease, C-terminal subdomain"/>
    <property type="match status" value="1"/>
</dbReference>
<dbReference type="SUPFAM" id="SSF56672">
    <property type="entry name" value="DNA/RNA polymerases"/>
    <property type="match status" value="1"/>
</dbReference>
<dbReference type="GO" id="GO:0006281">
    <property type="term" value="P:DNA repair"/>
    <property type="evidence" value="ECO:0007669"/>
    <property type="project" value="UniProtKB-KW"/>
</dbReference>
<comment type="caution">
    <text evidence="7">The sequence shown here is derived from an EMBL/GenBank/DDBJ whole genome shotgun (WGS) entry which is preliminary data.</text>
</comment>
<evidence type="ECO:0000256" key="5">
    <source>
        <dbReference type="ARBA" id="ARBA00023236"/>
    </source>
</evidence>
<evidence type="ECO:0000256" key="4">
    <source>
        <dbReference type="ARBA" id="ARBA00023204"/>
    </source>
</evidence>
<evidence type="ECO:0000259" key="6">
    <source>
        <dbReference type="PROSITE" id="PS50173"/>
    </source>
</evidence>
<dbReference type="GO" id="GO:0005829">
    <property type="term" value="C:cytosol"/>
    <property type="evidence" value="ECO:0007669"/>
    <property type="project" value="TreeGrafter"/>
</dbReference>
<dbReference type="GO" id="GO:0009432">
    <property type="term" value="P:SOS response"/>
    <property type="evidence" value="ECO:0007669"/>
    <property type="project" value="UniProtKB-KW"/>
</dbReference>
<reference evidence="7" key="2">
    <citation type="journal article" date="2021" name="PeerJ">
        <title>Extensive microbial diversity within the chicken gut microbiome revealed by metagenomics and culture.</title>
        <authorList>
            <person name="Gilroy R."/>
            <person name="Ravi A."/>
            <person name="Getino M."/>
            <person name="Pursley I."/>
            <person name="Horton D.L."/>
            <person name="Alikhan N.F."/>
            <person name="Baker D."/>
            <person name="Gharbi K."/>
            <person name="Hall N."/>
            <person name="Watson M."/>
            <person name="Adriaenssens E.M."/>
            <person name="Foster-Nyarko E."/>
            <person name="Jarju S."/>
            <person name="Secka A."/>
            <person name="Antonio M."/>
            <person name="Oren A."/>
            <person name="Chaudhuri R.R."/>
            <person name="La Ragione R."/>
            <person name="Hildebrand F."/>
            <person name="Pallen M.J."/>
        </authorList>
    </citation>
    <scope>NUCLEOTIDE SEQUENCE</scope>
    <source>
        <strain evidence="7">7463</strain>
    </source>
</reference>
<dbReference type="GO" id="GO:0003887">
    <property type="term" value="F:DNA-directed DNA polymerase activity"/>
    <property type="evidence" value="ECO:0007669"/>
    <property type="project" value="TreeGrafter"/>
</dbReference>
<dbReference type="CDD" id="cd01700">
    <property type="entry name" value="PolY_Pol_V_umuC"/>
    <property type="match status" value="1"/>
</dbReference>
<feature type="domain" description="UmuC" evidence="6">
    <location>
        <begin position="2"/>
        <end position="186"/>
    </location>
</feature>
<dbReference type="EMBL" id="DVMY01000074">
    <property type="protein sequence ID" value="HIU37507.1"/>
    <property type="molecule type" value="Genomic_DNA"/>
</dbReference>
<gene>
    <name evidence="7" type="ORF">IAC56_04475</name>
</gene>
<dbReference type="GO" id="GO:0042276">
    <property type="term" value="P:error-prone translesion synthesis"/>
    <property type="evidence" value="ECO:0007669"/>
    <property type="project" value="TreeGrafter"/>
</dbReference>
<organism evidence="7 8">
    <name type="scientific">Candidatus Aphodousia faecigallinarum</name>
    <dbReference type="NCBI Taxonomy" id="2840677"/>
    <lineage>
        <taxon>Bacteria</taxon>
        <taxon>Pseudomonadati</taxon>
        <taxon>Pseudomonadota</taxon>
        <taxon>Betaproteobacteria</taxon>
        <taxon>Burkholderiales</taxon>
        <taxon>Sutterellaceae</taxon>
        <taxon>Sutterellaceae incertae sedis</taxon>
        <taxon>Candidatus Aphodousia</taxon>
    </lineage>
</organism>